<evidence type="ECO:0000313" key="20">
    <source>
        <dbReference type="Proteomes" id="UP000295280"/>
    </source>
</evidence>
<dbReference type="InterPro" id="IPR013785">
    <property type="entry name" value="Aldolase_TIM"/>
</dbReference>
<evidence type="ECO:0000313" key="19">
    <source>
        <dbReference type="EMBL" id="TDM03740.1"/>
    </source>
</evidence>
<keyword evidence="12 16" id="KW-0411">Iron-sulfur</keyword>
<dbReference type="SMART" id="SM00729">
    <property type="entry name" value="Elp3"/>
    <property type="match status" value="1"/>
</dbReference>
<comment type="function">
    <text evidence="14 16">Catalyzes the conversion of dethiobiotin (DTB) to biotin by the insertion of a sulfur atom into dethiobiotin via a radical-based mechanism.</text>
</comment>
<dbReference type="Pfam" id="PF04055">
    <property type="entry name" value="Radical_SAM"/>
    <property type="match status" value="1"/>
</dbReference>
<keyword evidence="11 16" id="KW-0408">Iron</keyword>
<sequence>MGIAPRIIDGYTLTKEEALEILHTPDNRLLSLIDDAYQIRHHYYGNNVKLNMILNAKSGLCAEDCGYCGQSTKADTGCSQYALVDEQTLIRGADAAVNNQIGTYCIVMSGRKPTNREVERVTSAVGEIKAQHPELKICACLGLATDEQAKKLKAAGVDRYNHNINTSERYHDEVVTTHSYKDRVNTIAIMKEHHISPCSGVICGMGETDEDIVNMAFALKEIDADSIPVNFLHAIPGTKFEDKDELTPNRCLKILALFRFVNPTKEIRVSGGREVNLRTLQPMSLYIANSIFVGDYLVTNGQPNAEDYRMIQDLGFEIEQNAFTNDPSLIEA</sequence>
<dbReference type="SFLD" id="SFLDG01278">
    <property type="entry name" value="biotin_synthase_like"/>
    <property type="match status" value="1"/>
</dbReference>
<comment type="catalytic activity">
    <reaction evidence="13 16">
        <text>(4R,5S)-dethiobiotin + (sulfur carrier)-SH + 2 reduced [2Fe-2S]-[ferredoxin] + 2 S-adenosyl-L-methionine = (sulfur carrier)-H + biotin + 2 5'-deoxyadenosine + 2 L-methionine + 2 oxidized [2Fe-2S]-[ferredoxin]</text>
        <dbReference type="Rhea" id="RHEA:22060"/>
        <dbReference type="Rhea" id="RHEA-COMP:10000"/>
        <dbReference type="Rhea" id="RHEA-COMP:10001"/>
        <dbReference type="Rhea" id="RHEA-COMP:14737"/>
        <dbReference type="Rhea" id="RHEA-COMP:14739"/>
        <dbReference type="ChEBI" id="CHEBI:17319"/>
        <dbReference type="ChEBI" id="CHEBI:29917"/>
        <dbReference type="ChEBI" id="CHEBI:33737"/>
        <dbReference type="ChEBI" id="CHEBI:33738"/>
        <dbReference type="ChEBI" id="CHEBI:57586"/>
        <dbReference type="ChEBI" id="CHEBI:57844"/>
        <dbReference type="ChEBI" id="CHEBI:59789"/>
        <dbReference type="ChEBI" id="CHEBI:64428"/>
        <dbReference type="ChEBI" id="CHEBI:149473"/>
        <dbReference type="EC" id="2.8.1.6"/>
    </reaction>
</comment>
<keyword evidence="10 16" id="KW-0093">Biotin biosynthesis</keyword>
<dbReference type="InterPro" id="IPR007197">
    <property type="entry name" value="rSAM"/>
</dbReference>
<feature type="binding site" evidence="16 17">
    <location>
        <position position="138"/>
    </location>
    <ligand>
        <name>[2Fe-2S] cluster</name>
        <dbReference type="ChEBI" id="CHEBI:190135"/>
    </ligand>
</feature>
<dbReference type="SFLD" id="SFLDG01060">
    <property type="entry name" value="BATS_domain_containing"/>
    <property type="match status" value="1"/>
</dbReference>
<keyword evidence="6 16" id="KW-0808">Transferase</keyword>
<dbReference type="CDD" id="cd01335">
    <property type="entry name" value="Radical_SAM"/>
    <property type="match status" value="1"/>
</dbReference>
<dbReference type="PROSITE" id="PS51918">
    <property type="entry name" value="RADICAL_SAM"/>
    <property type="match status" value="1"/>
</dbReference>
<dbReference type="GO" id="GO:0004076">
    <property type="term" value="F:biotin synthase activity"/>
    <property type="evidence" value="ECO:0007669"/>
    <property type="project" value="UniProtKB-UniRule"/>
</dbReference>
<dbReference type="InterPro" id="IPR058240">
    <property type="entry name" value="rSAM_sf"/>
</dbReference>
<gene>
    <name evidence="16 19" type="primary">bioB</name>
    <name evidence="19" type="ORF">ERX40_00835</name>
</gene>
<keyword evidence="9 16" id="KW-0479">Metal-binding</keyword>
<evidence type="ECO:0000256" key="1">
    <source>
        <dbReference type="ARBA" id="ARBA00004942"/>
    </source>
</evidence>
<dbReference type="PIRSF" id="PIRSF001619">
    <property type="entry name" value="Biotin_synth"/>
    <property type="match status" value="1"/>
</dbReference>
<evidence type="ECO:0000256" key="8">
    <source>
        <dbReference type="ARBA" id="ARBA00022714"/>
    </source>
</evidence>
<evidence type="ECO:0000256" key="12">
    <source>
        <dbReference type="ARBA" id="ARBA00023014"/>
    </source>
</evidence>
<comment type="similarity">
    <text evidence="2 16">Belongs to the radical SAM superfamily. Biotin synthase family.</text>
</comment>
<evidence type="ECO:0000256" key="6">
    <source>
        <dbReference type="ARBA" id="ARBA00022679"/>
    </source>
</evidence>
<evidence type="ECO:0000256" key="7">
    <source>
        <dbReference type="ARBA" id="ARBA00022691"/>
    </source>
</evidence>
<dbReference type="AlphaFoldDB" id="A0A9Q8FMT6"/>
<feature type="binding site" evidence="16 17">
    <location>
        <position position="198"/>
    </location>
    <ligand>
        <name>[2Fe-2S] cluster</name>
        <dbReference type="ChEBI" id="CHEBI:190135"/>
    </ligand>
</feature>
<dbReference type="HAMAP" id="MF_01694">
    <property type="entry name" value="BioB"/>
    <property type="match status" value="1"/>
</dbReference>
<keyword evidence="20" id="KW-1185">Reference proteome</keyword>
<evidence type="ECO:0000259" key="18">
    <source>
        <dbReference type="PROSITE" id="PS51918"/>
    </source>
</evidence>
<dbReference type="GO" id="GO:0051537">
    <property type="term" value="F:2 iron, 2 sulfur cluster binding"/>
    <property type="evidence" value="ECO:0007669"/>
    <property type="project" value="UniProtKB-KW"/>
</dbReference>
<name>A0A9Q8FMT6_9STAP</name>
<keyword evidence="8 16" id="KW-0001">2Fe-2S</keyword>
<dbReference type="NCBIfam" id="TIGR00433">
    <property type="entry name" value="bioB"/>
    <property type="match status" value="1"/>
</dbReference>
<keyword evidence="7 16" id="KW-0949">S-adenosyl-L-methionine</keyword>
<comment type="cofactor">
    <cofactor evidence="16">
        <name>[2Fe-2S] cluster</name>
        <dbReference type="ChEBI" id="CHEBI:190135"/>
    </cofactor>
    <text evidence="16">Binds 1 [2Fe-2S] cluster. The cluster is coordinated with 3 cysteines and 1 arginine.</text>
</comment>
<dbReference type="GO" id="GO:0005506">
    <property type="term" value="F:iron ion binding"/>
    <property type="evidence" value="ECO:0007669"/>
    <property type="project" value="UniProtKB-UniRule"/>
</dbReference>
<feature type="binding site" evidence="16 17">
    <location>
        <position position="68"/>
    </location>
    <ligand>
        <name>[4Fe-4S] cluster</name>
        <dbReference type="ChEBI" id="CHEBI:49883"/>
        <note>4Fe-4S-S-AdoMet</note>
    </ligand>
</feature>
<dbReference type="InterPro" id="IPR002684">
    <property type="entry name" value="Biotin_synth/BioAB"/>
</dbReference>
<feature type="binding site" evidence="16 17">
    <location>
        <position position="65"/>
    </location>
    <ligand>
        <name>[4Fe-4S] cluster</name>
        <dbReference type="ChEBI" id="CHEBI:49883"/>
        <note>4Fe-4S-S-AdoMet</note>
    </ligand>
</feature>
<dbReference type="GO" id="GO:0051539">
    <property type="term" value="F:4 iron, 4 sulfur cluster binding"/>
    <property type="evidence" value="ECO:0007669"/>
    <property type="project" value="UniProtKB-KW"/>
</dbReference>
<organism evidence="19 20">
    <name type="scientific">Macrococcus carouselicus</name>
    <dbReference type="NCBI Taxonomy" id="69969"/>
    <lineage>
        <taxon>Bacteria</taxon>
        <taxon>Bacillati</taxon>
        <taxon>Bacillota</taxon>
        <taxon>Bacilli</taxon>
        <taxon>Bacillales</taxon>
        <taxon>Staphylococcaceae</taxon>
        <taxon>Macrococcus</taxon>
    </lineage>
</organism>
<dbReference type="Pfam" id="PF06968">
    <property type="entry name" value="BATS"/>
    <property type="match status" value="1"/>
</dbReference>
<evidence type="ECO:0000256" key="10">
    <source>
        <dbReference type="ARBA" id="ARBA00022756"/>
    </source>
</evidence>
<accession>A0A9Q8FMT6</accession>
<evidence type="ECO:0000256" key="4">
    <source>
        <dbReference type="ARBA" id="ARBA00012236"/>
    </source>
</evidence>
<feature type="binding site" evidence="16 17">
    <location>
        <position position="105"/>
    </location>
    <ligand>
        <name>[2Fe-2S] cluster</name>
        <dbReference type="ChEBI" id="CHEBI:190135"/>
    </ligand>
</feature>
<evidence type="ECO:0000256" key="5">
    <source>
        <dbReference type="ARBA" id="ARBA00022485"/>
    </source>
</evidence>
<evidence type="ECO:0000256" key="13">
    <source>
        <dbReference type="ARBA" id="ARBA00051157"/>
    </source>
</evidence>
<protein>
    <recommendedName>
        <fullName evidence="15 16">Biotin synthase</fullName>
        <ecNumber evidence="4 16">2.8.1.6</ecNumber>
    </recommendedName>
</protein>
<dbReference type="Gene3D" id="3.20.20.70">
    <property type="entry name" value="Aldolase class I"/>
    <property type="match status" value="1"/>
</dbReference>
<dbReference type="EC" id="2.8.1.6" evidence="4 16"/>
<dbReference type="SUPFAM" id="SSF102114">
    <property type="entry name" value="Radical SAM enzymes"/>
    <property type="match status" value="1"/>
</dbReference>
<dbReference type="InterPro" id="IPR024177">
    <property type="entry name" value="Biotin_synthase"/>
</dbReference>
<dbReference type="EMBL" id="SCWD01000001">
    <property type="protein sequence ID" value="TDM03740.1"/>
    <property type="molecule type" value="Genomic_DNA"/>
</dbReference>
<feature type="binding site" evidence="16 17">
    <location>
        <position position="61"/>
    </location>
    <ligand>
        <name>[4Fe-4S] cluster</name>
        <dbReference type="ChEBI" id="CHEBI:49883"/>
        <note>4Fe-4S-S-AdoMet</note>
    </ligand>
</feature>
<comment type="pathway">
    <text evidence="1 16">Cofactor biosynthesis; biotin biosynthesis; biotin from 7,8-diaminononanoate: step 2/2.</text>
</comment>
<dbReference type="InterPro" id="IPR006638">
    <property type="entry name" value="Elp3/MiaA/NifB-like_rSAM"/>
</dbReference>
<feature type="domain" description="Radical SAM core" evidence="18">
    <location>
        <begin position="43"/>
        <end position="273"/>
    </location>
</feature>
<proteinExistence type="inferred from homology"/>
<dbReference type="RefSeq" id="WP_133416603.1">
    <property type="nucleotide sequence ID" value="NZ_SCWD01000001.1"/>
</dbReference>
<evidence type="ECO:0000256" key="11">
    <source>
        <dbReference type="ARBA" id="ARBA00023004"/>
    </source>
</evidence>
<dbReference type="Proteomes" id="UP000295280">
    <property type="component" value="Unassembled WGS sequence"/>
</dbReference>
<reference evidence="19 20" key="1">
    <citation type="submission" date="2019-01" db="EMBL/GenBank/DDBJ databases">
        <title>Draft genome sequences of the type strains of six Macrococcus species.</title>
        <authorList>
            <person name="Mazhar S."/>
            <person name="Altermann E."/>
            <person name="Hill C."/>
            <person name="Mcauliffe O."/>
        </authorList>
    </citation>
    <scope>NUCLEOTIDE SEQUENCE [LARGE SCALE GENOMIC DNA]</scope>
    <source>
        <strain evidence="19 20">ATCC 51828</strain>
    </source>
</reference>
<keyword evidence="5 16" id="KW-0004">4Fe-4S</keyword>
<comment type="caution">
    <text evidence="19">The sequence shown here is derived from an EMBL/GenBank/DDBJ whole genome shotgun (WGS) entry which is preliminary data.</text>
</comment>
<evidence type="ECO:0000256" key="2">
    <source>
        <dbReference type="ARBA" id="ARBA00010765"/>
    </source>
</evidence>
<evidence type="ECO:0000256" key="17">
    <source>
        <dbReference type="PIRSR" id="PIRSR001619-1"/>
    </source>
</evidence>
<dbReference type="SMART" id="SM00876">
    <property type="entry name" value="BATS"/>
    <property type="match status" value="1"/>
</dbReference>
<dbReference type="SFLD" id="SFLDS00029">
    <property type="entry name" value="Radical_SAM"/>
    <property type="match status" value="1"/>
</dbReference>
<comment type="subunit">
    <text evidence="3 16">Homodimer.</text>
</comment>
<evidence type="ECO:0000256" key="15">
    <source>
        <dbReference type="ARBA" id="ARBA00070199"/>
    </source>
</evidence>
<dbReference type="FunFam" id="3.20.20.70:FF:000026">
    <property type="entry name" value="Biotin synthase"/>
    <property type="match status" value="1"/>
</dbReference>
<dbReference type="GO" id="GO:0009102">
    <property type="term" value="P:biotin biosynthetic process"/>
    <property type="evidence" value="ECO:0007669"/>
    <property type="project" value="UniProtKB-UniRule"/>
</dbReference>
<dbReference type="InterPro" id="IPR010722">
    <property type="entry name" value="BATS_dom"/>
</dbReference>
<comment type="cofactor">
    <cofactor evidence="17">
        <name>[2Fe-2S] cluster</name>
        <dbReference type="ChEBI" id="CHEBI:190135"/>
    </cofactor>
    <text evidence="17">Binds 1 [2Fe-2S] cluster. The cluster is coordinated with 3 cysteines and 1 arginine.</text>
</comment>
<comment type="cofactor">
    <cofactor evidence="16 17">
        <name>[4Fe-4S] cluster</name>
        <dbReference type="ChEBI" id="CHEBI:49883"/>
    </cofactor>
    <text evidence="16 17">Binds 1 [4Fe-4S] cluster. The cluster is coordinated with 3 cysteines and an exchangeable S-adenosyl-L-methionine.</text>
</comment>
<evidence type="ECO:0000256" key="3">
    <source>
        <dbReference type="ARBA" id="ARBA00011738"/>
    </source>
</evidence>
<dbReference type="OrthoDB" id="9786826at2"/>
<evidence type="ECO:0000256" key="16">
    <source>
        <dbReference type="HAMAP-Rule" id="MF_01694"/>
    </source>
</evidence>
<dbReference type="PANTHER" id="PTHR22976">
    <property type="entry name" value="BIOTIN SYNTHASE"/>
    <property type="match status" value="1"/>
</dbReference>
<evidence type="ECO:0000256" key="9">
    <source>
        <dbReference type="ARBA" id="ARBA00022723"/>
    </source>
</evidence>
<evidence type="ECO:0000256" key="14">
    <source>
        <dbReference type="ARBA" id="ARBA00057568"/>
    </source>
</evidence>
<dbReference type="PANTHER" id="PTHR22976:SF2">
    <property type="entry name" value="BIOTIN SYNTHASE, MITOCHONDRIAL"/>
    <property type="match status" value="1"/>
</dbReference>
<feature type="binding site" evidence="16 17">
    <location>
        <position position="268"/>
    </location>
    <ligand>
        <name>[2Fe-2S] cluster</name>
        <dbReference type="ChEBI" id="CHEBI:190135"/>
    </ligand>
</feature>